<dbReference type="Pfam" id="PF19429">
    <property type="entry name" value="EVA_Class_A"/>
    <property type="match status" value="1"/>
</dbReference>
<keyword evidence="4 6" id="KW-1015">Disulfide bond</keyword>
<evidence type="ECO:0000256" key="5">
    <source>
        <dbReference type="ARBA" id="ARBA00023180"/>
    </source>
</evidence>
<comment type="subcellular location">
    <subcellularLocation>
        <location evidence="1 6">Secreted</location>
    </subcellularLocation>
</comment>
<dbReference type="InterPro" id="IPR045797">
    <property type="entry name" value="EVA_Class_A"/>
</dbReference>
<dbReference type="Gene3D" id="2.30.130.100">
    <property type="match status" value="1"/>
</dbReference>
<evidence type="ECO:0000256" key="4">
    <source>
        <dbReference type="ARBA" id="ARBA00023157"/>
    </source>
</evidence>
<evidence type="ECO:0000256" key="2">
    <source>
        <dbReference type="ARBA" id="ARBA00022525"/>
    </source>
</evidence>
<dbReference type="GO" id="GO:0005576">
    <property type="term" value="C:extracellular region"/>
    <property type="evidence" value="ECO:0007669"/>
    <property type="project" value="UniProtKB-SubCell"/>
</dbReference>
<keyword evidence="2 6" id="KW-0964">Secreted</keyword>
<evidence type="ECO:0000256" key="3">
    <source>
        <dbReference type="ARBA" id="ARBA00022729"/>
    </source>
</evidence>
<sequence length="85" mass="9208">CSRRTLGTPDGPVMVGCAFICENGETNGRIHSPILCINATHQIVSFMKTDRNYTCLLGMCNRAAECSSSGVFTTCWKNAASPPRH</sequence>
<name>A0A1E1X0N4_9ACAR</name>
<comment type="function">
    <text evidence="6">Salivary chemokine-binding protein which binds to host chemokines.</text>
</comment>
<evidence type="ECO:0000256" key="1">
    <source>
        <dbReference type="ARBA" id="ARBA00004613"/>
    </source>
</evidence>
<dbReference type="EMBL" id="GFAC01006363">
    <property type="protein sequence ID" value="JAT92825.1"/>
    <property type="molecule type" value="mRNA"/>
</dbReference>
<dbReference type="AlphaFoldDB" id="A0A1E1X0N4"/>
<accession>A0A1E1X0N4</accession>
<evidence type="ECO:0000313" key="7">
    <source>
        <dbReference type="EMBL" id="JAT92825.1"/>
    </source>
</evidence>
<keyword evidence="3 6" id="KW-0732">Signal</keyword>
<dbReference type="GO" id="GO:0019957">
    <property type="term" value="F:C-C chemokine binding"/>
    <property type="evidence" value="ECO:0007669"/>
    <property type="project" value="InterPro"/>
</dbReference>
<feature type="non-terminal residue" evidence="7">
    <location>
        <position position="1"/>
    </location>
</feature>
<keyword evidence="5 6" id="KW-0325">Glycoprotein</keyword>
<evidence type="ECO:0000256" key="6">
    <source>
        <dbReference type="RuleBase" id="RU369006"/>
    </source>
</evidence>
<protein>
    <recommendedName>
        <fullName evidence="6">Evasin</fullName>
    </recommendedName>
</protein>
<proteinExistence type="evidence at transcript level"/>
<organism evidence="7">
    <name type="scientific">Amblyomma aureolatum</name>
    <dbReference type="NCBI Taxonomy" id="187763"/>
    <lineage>
        <taxon>Eukaryota</taxon>
        <taxon>Metazoa</taxon>
        <taxon>Ecdysozoa</taxon>
        <taxon>Arthropoda</taxon>
        <taxon>Chelicerata</taxon>
        <taxon>Arachnida</taxon>
        <taxon>Acari</taxon>
        <taxon>Parasitiformes</taxon>
        <taxon>Ixodida</taxon>
        <taxon>Ixodoidea</taxon>
        <taxon>Ixodidae</taxon>
        <taxon>Amblyomminae</taxon>
        <taxon>Amblyomma</taxon>
    </lineage>
</organism>
<reference evidence="7" key="1">
    <citation type="journal article" date="2017" name="Front. Cell. Infect. Microbiol.">
        <title>The Distinct Transcriptional Response of the Midgut of Amblyomma sculptum and Amblyomma aureolatum Ticks to Rickettsia rickettsii Correlates to Their Differences in Susceptibility to Infection.</title>
        <authorList>
            <person name="Martins L.A."/>
            <person name="Galletti M.F.B.M."/>
            <person name="Ribeiro J.M."/>
            <person name="Fujita A."/>
            <person name="Costa F.B."/>
            <person name="Labruna M.B."/>
            <person name="Daffre S."/>
            <person name="Fogaca A.C."/>
        </authorList>
    </citation>
    <scope>NUCLEOTIDE SEQUENCE</scope>
</reference>